<proteinExistence type="predicted"/>
<evidence type="ECO:0000313" key="2">
    <source>
        <dbReference type="WBParaSite" id="JU765_v2.g15923.t1"/>
    </source>
</evidence>
<reference evidence="2" key="1">
    <citation type="submission" date="2022-11" db="UniProtKB">
        <authorList>
            <consortium name="WormBaseParasite"/>
        </authorList>
    </citation>
    <scope>IDENTIFICATION</scope>
</reference>
<name>A0AC34QG37_9BILA</name>
<protein>
    <submittedName>
        <fullName evidence="2">Nudix hydrolase domain-containing protein</fullName>
    </submittedName>
</protein>
<dbReference type="Proteomes" id="UP000887576">
    <property type="component" value="Unplaced"/>
</dbReference>
<organism evidence="1 2">
    <name type="scientific">Panagrolaimus sp. JU765</name>
    <dbReference type="NCBI Taxonomy" id="591449"/>
    <lineage>
        <taxon>Eukaryota</taxon>
        <taxon>Metazoa</taxon>
        <taxon>Ecdysozoa</taxon>
        <taxon>Nematoda</taxon>
        <taxon>Chromadorea</taxon>
        <taxon>Rhabditida</taxon>
        <taxon>Tylenchina</taxon>
        <taxon>Panagrolaimomorpha</taxon>
        <taxon>Panagrolaimoidea</taxon>
        <taxon>Panagrolaimidae</taxon>
        <taxon>Panagrolaimus</taxon>
    </lineage>
</organism>
<accession>A0AC34QG37</accession>
<dbReference type="WBParaSite" id="JU765_v2.g15923.t1">
    <property type="protein sequence ID" value="JU765_v2.g15923.t1"/>
    <property type="gene ID" value="JU765_v2.g15923"/>
</dbReference>
<sequence>MTDKEKSSVPRAKPQKREKFSDSNGERLRINGYRMRSAGLVTRVVCGVVELLLVSGRTNPDQFVLPGGGIEESETAENAALREVLEEAGIRGSIECLIGEFKDDERLTRTILYLLNTDFVADNDNG</sequence>
<evidence type="ECO:0000313" key="1">
    <source>
        <dbReference type="Proteomes" id="UP000887576"/>
    </source>
</evidence>